<evidence type="ECO:0000313" key="5">
    <source>
        <dbReference type="EMBL" id="WEK21052.1"/>
    </source>
</evidence>
<comment type="similarity">
    <text evidence="1">Belongs to the membrane fusion protein (MFP) (TC 8.A.1) family.</text>
</comment>
<dbReference type="NCBIfam" id="TIGR01730">
    <property type="entry name" value="RND_mfp"/>
    <property type="match status" value="1"/>
</dbReference>
<dbReference type="InterPro" id="IPR058792">
    <property type="entry name" value="Beta-barrel_RND_2"/>
</dbReference>
<dbReference type="FunFam" id="2.40.30.170:FF:000010">
    <property type="entry name" value="Efflux RND transporter periplasmic adaptor subunit"/>
    <property type="match status" value="1"/>
</dbReference>
<dbReference type="InterPro" id="IPR051909">
    <property type="entry name" value="MFP_Cation_Efflux"/>
</dbReference>
<proteinExistence type="inferred from homology"/>
<dbReference type="Gene3D" id="2.40.30.170">
    <property type="match status" value="1"/>
</dbReference>
<reference evidence="5" key="1">
    <citation type="submission" date="2023-03" db="EMBL/GenBank/DDBJ databases">
        <title>Andean soil-derived lignocellulolytic bacterial consortium as a source of novel taxa and putative plastic-active enzymes.</title>
        <authorList>
            <person name="Diaz-Garcia L."/>
            <person name="Chuvochina M."/>
            <person name="Feuerriegel G."/>
            <person name="Bunk B."/>
            <person name="Sproer C."/>
            <person name="Streit W.R."/>
            <person name="Rodriguez L.M."/>
            <person name="Overmann J."/>
            <person name="Jimenez D.J."/>
        </authorList>
    </citation>
    <scope>NUCLEOTIDE SEQUENCE</scope>
    <source>
        <strain evidence="5">MAG 3858</strain>
    </source>
</reference>
<dbReference type="Proteomes" id="UP001214530">
    <property type="component" value="Chromosome"/>
</dbReference>
<sequence>MKSKKSTQFFLMVTILLFMTGFIVSCQQSPAKEEPAILTVNGDLITVPNHSVLKAKLKEITVETEPYSLQMLTTGVVKAIPTQYADVAPPFPGRVTKTYLRLGMKTTPETPLFEIISPDFITAQKIFFQEKAQLIQAERTLKRQKDLIANGVAAQKDLEEAQTAYDVEKKEYENAATGIRIFKADPAKLTFGQALVVHAPINGEVIENKVVLGQFIKDDVSSVATIANLSSVWIAGQVKEKDIRYIHKNDKCVVELPAIPGKKINGKVYHVNEVVDEDTRSVQVLIECPNADRSLKPGMYASVNFIDAPASAILIPLKAIFQMDDANFVFTVTADGKYQKKKVETGNTEGDRVVIISGLSQGDRIVSEGGFYLLGAK</sequence>
<dbReference type="Gene3D" id="1.10.287.470">
    <property type="entry name" value="Helix hairpin bin"/>
    <property type="match status" value="1"/>
</dbReference>
<dbReference type="PANTHER" id="PTHR30097">
    <property type="entry name" value="CATION EFFLUX SYSTEM PROTEIN CUSB"/>
    <property type="match status" value="1"/>
</dbReference>
<feature type="domain" description="Multidrug resistance protein MdtA-like C-terminal permuted SH3" evidence="4">
    <location>
        <begin position="312"/>
        <end position="369"/>
    </location>
</feature>
<dbReference type="InterPro" id="IPR058627">
    <property type="entry name" value="MdtA-like_C"/>
</dbReference>
<evidence type="ECO:0000259" key="3">
    <source>
        <dbReference type="Pfam" id="PF25954"/>
    </source>
</evidence>
<dbReference type="Gene3D" id="2.40.420.20">
    <property type="match status" value="1"/>
</dbReference>
<dbReference type="PROSITE" id="PS51257">
    <property type="entry name" value="PROKAR_LIPOPROTEIN"/>
    <property type="match status" value="1"/>
</dbReference>
<dbReference type="GO" id="GO:0016020">
    <property type="term" value="C:membrane"/>
    <property type="evidence" value="ECO:0007669"/>
    <property type="project" value="InterPro"/>
</dbReference>
<dbReference type="EMBL" id="CP119313">
    <property type="protein sequence ID" value="WEK21052.1"/>
    <property type="molecule type" value="Genomic_DNA"/>
</dbReference>
<accession>A0AAJ5WAK7</accession>
<dbReference type="SUPFAM" id="SSF111369">
    <property type="entry name" value="HlyD-like secretion proteins"/>
    <property type="match status" value="1"/>
</dbReference>
<gene>
    <name evidence="5" type="ORF">P0Y49_07855</name>
</gene>
<evidence type="ECO:0000259" key="4">
    <source>
        <dbReference type="Pfam" id="PF25967"/>
    </source>
</evidence>
<dbReference type="Pfam" id="PF25967">
    <property type="entry name" value="RND-MFP_C"/>
    <property type="match status" value="1"/>
</dbReference>
<evidence type="ECO:0000313" key="6">
    <source>
        <dbReference type="Proteomes" id="UP001214530"/>
    </source>
</evidence>
<organism evidence="5 6">
    <name type="scientific">Candidatus Pedobacter colombiensis</name>
    <dbReference type="NCBI Taxonomy" id="3121371"/>
    <lineage>
        <taxon>Bacteria</taxon>
        <taxon>Pseudomonadati</taxon>
        <taxon>Bacteroidota</taxon>
        <taxon>Sphingobacteriia</taxon>
        <taxon>Sphingobacteriales</taxon>
        <taxon>Sphingobacteriaceae</taxon>
        <taxon>Pedobacter</taxon>
    </lineage>
</organism>
<protein>
    <submittedName>
        <fullName evidence="5">Efflux RND transporter periplasmic adaptor subunit</fullName>
    </submittedName>
</protein>
<evidence type="ECO:0000256" key="2">
    <source>
        <dbReference type="ARBA" id="ARBA00022448"/>
    </source>
</evidence>
<dbReference type="InterPro" id="IPR006143">
    <property type="entry name" value="RND_pump_MFP"/>
</dbReference>
<keyword evidence="2" id="KW-0813">Transport</keyword>
<feature type="domain" description="CusB-like beta-barrel" evidence="3">
    <location>
        <begin position="231"/>
        <end position="306"/>
    </location>
</feature>
<dbReference type="AlphaFoldDB" id="A0AAJ5WAK7"/>
<name>A0AAJ5WAK7_9SPHI</name>
<evidence type="ECO:0000256" key="1">
    <source>
        <dbReference type="ARBA" id="ARBA00009477"/>
    </source>
</evidence>
<dbReference type="PANTHER" id="PTHR30097:SF16">
    <property type="entry name" value="CATION EFFLUX SYSTEM (CZCB-LIKE)"/>
    <property type="match status" value="1"/>
</dbReference>
<dbReference type="GO" id="GO:0022857">
    <property type="term" value="F:transmembrane transporter activity"/>
    <property type="evidence" value="ECO:0007669"/>
    <property type="project" value="InterPro"/>
</dbReference>
<dbReference type="Pfam" id="PF25954">
    <property type="entry name" value="Beta-barrel_RND_2"/>
    <property type="match status" value="1"/>
</dbReference>